<dbReference type="InterPro" id="IPR008272">
    <property type="entry name" value="HB-CoA_thioesterase_AS"/>
</dbReference>
<dbReference type="RefSeq" id="WP_080805092.1">
    <property type="nucleotide sequence ID" value="NZ_CP021983.2"/>
</dbReference>
<dbReference type="InterPro" id="IPR006683">
    <property type="entry name" value="Thioestr_dom"/>
</dbReference>
<dbReference type="AlphaFoldDB" id="A0A1Z3HUT5"/>
<accession>A0A1Z3HUT5</accession>
<dbReference type="InterPro" id="IPR006684">
    <property type="entry name" value="YbgC/YbaW"/>
</dbReference>
<dbReference type="Proteomes" id="UP000191901">
    <property type="component" value="Chromosome"/>
</dbReference>
<dbReference type="OrthoDB" id="9800856at2"/>
<evidence type="ECO:0000313" key="5">
    <source>
        <dbReference type="Proteomes" id="UP000191901"/>
    </source>
</evidence>
<dbReference type="KEGG" id="hhg:XM38_050550"/>
<name>A0A1Z3HUT5_9CYAN</name>
<reference evidence="4 5" key="1">
    <citation type="journal article" date="2016" name="Biochim. Biophys. Acta">
        <title>Characterization of red-shifted phycobilisomes isolated from the chlorophyll f-containing cyanobacterium Halomicronema hongdechloris.</title>
        <authorList>
            <person name="Li Y."/>
            <person name="Lin Y."/>
            <person name="Garvey C.J."/>
            <person name="Birch D."/>
            <person name="Corkery R.W."/>
            <person name="Loughlin P.C."/>
            <person name="Scheer H."/>
            <person name="Willows R.D."/>
            <person name="Chen M."/>
        </authorList>
    </citation>
    <scope>NUCLEOTIDE SEQUENCE [LARGE SCALE GENOMIC DNA]</scope>
    <source>
        <strain evidence="4 5">C2206</strain>
    </source>
</reference>
<proteinExistence type="inferred from homology"/>
<evidence type="ECO:0000256" key="2">
    <source>
        <dbReference type="ARBA" id="ARBA00022801"/>
    </source>
</evidence>
<dbReference type="PANTHER" id="PTHR31793:SF37">
    <property type="entry name" value="ACYL-COA THIOESTER HYDROLASE YBGC"/>
    <property type="match status" value="1"/>
</dbReference>
<dbReference type="InterPro" id="IPR029069">
    <property type="entry name" value="HotDog_dom_sf"/>
</dbReference>
<dbReference type="GO" id="GO:0047617">
    <property type="term" value="F:fatty acyl-CoA hydrolase activity"/>
    <property type="evidence" value="ECO:0007669"/>
    <property type="project" value="TreeGrafter"/>
</dbReference>
<protein>
    <submittedName>
        <fullName evidence="4">Esterase</fullName>
        <ecNumber evidence="4">3.1.-.-</ecNumber>
    </submittedName>
</protein>
<evidence type="ECO:0000313" key="4">
    <source>
        <dbReference type="EMBL" id="ASC74081.1"/>
    </source>
</evidence>
<dbReference type="PIRSF" id="PIRSF003230">
    <property type="entry name" value="YbgC"/>
    <property type="match status" value="1"/>
</dbReference>
<keyword evidence="2 4" id="KW-0378">Hydrolase</keyword>
<evidence type="ECO:0000259" key="3">
    <source>
        <dbReference type="Pfam" id="PF03061"/>
    </source>
</evidence>
<dbReference type="PROSITE" id="PS01328">
    <property type="entry name" value="4HBCOA_THIOESTERASE"/>
    <property type="match status" value="1"/>
</dbReference>
<sequence length="152" mass="17067">MTTDWFHYHVRVQPHHTDYAGVVWHGAYVAWMEAARVDCLRSHGTDFADWVAAGVDLPVVDLWLRYRQSLSLGAPVLVKTRLAPRQGVRLVWHYEICHGQTGDTCVLAQVTLVPVAMDNRRILRRLPPSLESVITEISAAAGHRKSGVCHPP</sequence>
<dbReference type="Pfam" id="PF03061">
    <property type="entry name" value="4HBT"/>
    <property type="match status" value="1"/>
</dbReference>
<evidence type="ECO:0000256" key="1">
    <source>
        <dbReference type="ARBA" id="ARBA00005953"/>
    </source>
</evidence>
<dbReference type="EMBL" id="CP021983">
    <property type="protein sequence ID" value="ASC74081.1"/>
    <property type="molecule type" value="Genomic_DNA"/>
</dbReference>
<organism evidence="4 5">
    <name type="scientific">Halomicronema hongdechloris C2206</name>
    <dbReference type="NCBI Taxonomy" id="1641165"/>
    <lineage>
        <taxon>Bacteria</taxon>
        <taxon>Bacillati</taxon>
        <taxon>Cyanobacteriota</taxon>
        <taxon>Cyanophyceae</taxon>
        <taxon>Nodosilineales</taxon>
        <taxon>Nodosilineaceae</taxon>
        <taxon>Halomicronema</taxon>
    </lineage>
</organism>
<dbReference type="PANTHER" id="PTHR31793">
    <property type="entry name" value="4-HYDROXYBENZOYL-COA THIOESTERASE FAMILY MEMBER"/>
    <property type="match status" value="1"/>
</dbReference>
<feature type="domain" description="Thioesterase" evidence="3">
    <location>
        <begin position="21"/>
        <end position="103"/>
    </location>
</feature>
<keyword evidence="5" id="KW-1185">Reference proteome</keyword>
<dbReference type="InterPro" id="IPR050563">
    <property type="entry name" value="4-hydroxybenzoyl-CoA_TE"/>
</dbReference>
<dbReference type="Gene3D" id="3.10.129.10">
    <property type="entry name" value="Hotdog Thioesterase"/>
    <property type="match status" value="1"/>
</dbReference>
<dbReference type="STRING" id="1641165.XM38_00920"/>
<comment type="similarity">
    <text evidence="1">Belongs to the 4-hydroxybenzoyl-CoA thioesterase family.</text>
</comment>
<dbReference type="EC" id="3.1.-.-" evidence="4"/>
<gene>
    <name evidence="4" type="ORF">XM38_050550</name>
</gene>
<dbReference type="CDD" id="cd00586">
    <property type="entry name" value="4HBT"/>
    <property type="match status" value="1"/>
</dbReference>
<dbReference type="SUPFAM" id="SSF54637">
    <property type="entry name" value="Thioesterase/thiol ester dehydrase-isomerase"/>
    <property type="match status" value="1"/>
</dbReference>